<reference evidence="2 3" key="2">
    <citation type="journal article" date="2017" name="Front. Plant Sci.">
        <title>Gene Classification and Mining of Molecular Markers Useful in Red Clover (Trifolium pratense) Breeding.</title>
        <authorList>
            <person name="Istvanek J."/>
            <person name="Dluhosova J."/>
            <person name="Dluhos P."/>
            <person name="Patkova L."/>
            <person name="Nedelnik J."/>
            <person name="Repkova J."/>
        </authorList>
    </citation>
    <scope>NUCLEOTIDE SEQUENCE [LARGE SCALE GENOMIC DNA]</scope>
    <source>
        <strain evidence="3">cv. Tatra</strain>
        <tissue evidence="2">Young leaves</tissue>
    </source>
</reference>
<comment type="caution">
    <text evidence="2">The sequence shown here is derived from an EMBL/GenBank/DDBJ whole genome shotgun (WGS) entry which is preliminary data.</text>
</comment>
<gene>
    <name evidence="2" type="ORF">L195_g049803</name>
</gene>
<dbReference type="Proteomes" id="UP000236291">
    <property type="component" value="Unassembled WGS sequence"/>
</dbReference>
<reference evidence="2 3" key="1">
    <citation type="journal article" date="2014" name="Am. J. Bot.">
        <title>Genome assembly and annotation for red clover (Trifolium pratense; Fabaceae).</title>
        <authorList>
            <person name="Istvanek J."/>
            <person name="Jaros M."/>
            <person name="Krenek A."/>
            <person name="Repkova J."/>
        </authorList>
    </citation>
    <scope>NUCLEOTIDE SEQUENCE [LARGE SCALE GENOMIC DNA]</scope>
    <source>
        <strain evidence="3">cv. Tatra</strain>
        <tissue evidence="2">Young leaves</tissue>
    </source>
</reference>
<dbReference type="AlphaFoldDB" id="A0A2K3JQK9"/>
<organism evidence="2 3">
    <name type="scientific">Trifolium pratense</name>
    <name type="common">Red clover</name>
    <dbReference type="NCBI Taxonomy" id="57577"/>
    <lineage>
        <taxon>Eukaryota</taxon>
        <taxon>Viridiplantae</taxon>
        <taxon>Streptophyta</taxon>
        <taxon>Embryophyta</taxon>
        <taxon>Tracheophyta</taxon>
        <taxon>Spermatophyta</taxon>
        <taxon>Magnoliopsida</taxon>
        <taxon>eudicotyledons</taxon>
        <taxon>Gunneridae</taxon>
        <taxon>Pentapetalae</taxon>
        <taxon>rosids</taxon>
        <taxon>fabids</taxon>
        <taxon>Fabales</taxon>
        <taxon>Fabaceae</taxon>
        <taxon>Papilionoideae</taxon>
        <taxon>50 kb inversion clade</taxon>
        <taxon>NPAAA clade</taxon>
        <taxon>Hologalegina</taxon>
        <taxon>IRL clade</taxon>
        <taxon>Trifolieae</taxon>
        <taxon>Trifolium</taxon>
    </lineage>
</organism>
<evidence type="ECO:0000256" key="1">
    <source>
        <dbReference type="SAM" id="MobiDB-lite"/>
    </source>
</evidence>
<feature type="non-terminal residue" evidence="2">
    <location>
        <position position="132"/>
    </location>
</feature>
<proteinExistence type="predicted"/>
<feature type="region of interest" description="Disordered" evidence="1">
    <location>
        <begin position="15"/>
        <end position="51"/>
    </location>
</feature>
<name>A0A2K3JQK9_TRIPR</name>
<dbReference type="EMBL" id="ASHM01074227">
    <property type="protein sequence ID" value="PNX56288.1"/>
    <property type="molecule type" value="Genomic_DNA"/>
</dbReference>
<accession>A0A2K3JQK9</accession>
<evidence type="ECO:0000313" key="2">
    <source>
        <dbReference type="EMBL" id="PNX56288.1"/>
    </source>
</evidence>
<protein>
    <submittedName>
        <fullName evidence="2">B3 domain-containing protein</fullName>
    </submittedName>
</protein>
<feature type="compositionally biased region" description="Acidic residues" evidence="1">
    <location>
        <begin position="21"/>
        <end position="38"/>
    </location>
</feature>
<sequence length="132" mass="15067">MMMKMTMLNAVEIDYDSSSYTDDDENENVGDSDDESVEILDAKDNVDHSDDESVEILDEWLNRKKTKQRSPLVSPRPHKKVTCEIKKTSQRTASSMNWPKGAKAQEVAKNFNSSNPFFTILIKPINLVENRV</sequence>
<evidence type="ECO:0000313" key="3">
    <source>
        <dbReference type="Proteomes" id="UP000236291"/>
    </source>
</evidence>